<feature type="transmembrane region" description="Helical" evidence="8">
    <location>
        <begin position="150"/>
        <end position="167"/>
    </location>
</feature>
<keyword evidence="5 8" id="KW-1133">Transmembrane helix</keyword>
<proteinExistence type="inferred from homology"/>
<feature type="transmembrane region" description="Helical" evidence="8">
    <location>
        <begin position="265"/>
        <end position="286"/>
    </location>
</feature>
<dbReference type="Pfam" id="PF00474">
    <property type="entry name" value="SSF"/>
    <property type="match status" value="1"/>
</dbReference>
<feature type="transmembrane region" description="Helical" evidence="8">
    <location>
        <begin position="351"/>
        <end position="370"/>
    </location>
</feature>
<evidence type="ECO:0000256" key="4">
    <source>
        <dbReference type="ARBA" id="ARBA00022692"/>
    </source>
</evidence>
<dbReference type="InterPro" id="IPR038377">
    <property type="entry name" value="Na/Glc_symporter_sf"/>
</dbReference>
<sequence length="475" mass="52320">MLKIFSFILIIIYFAVLLLIVFKEKKNTNTYDYFFAGRKLPFWALSITFVASWWGAGSAIETADSAYNEGMSSFWIYGMPVLASTFIMILGSAFIRRIGFLTQGQIMDTRYSPLAAKMLAVMILIFMTLNAATQMVGVGSVFSAYLGLDYTYAVITGTLIVIIYSVFGGFKGVVITDIVQFVLLFISALLVLAAAIYHTNGFENVYKAADLKGYTDYFSFSAGFEKNMVYVITFGLSWVIQANVWQRITAARNDKDATKMAVMSFFIYIPLYLIVVLTGMVSLALYDTMPKGGIIANIVTDYMPPLLGAFVFLGLSAAVMSTMDSLINTGAMTISMDLAPKNIDDERRLKISRISTLVISIVAVIIAVKIRSILQLSFAASDVITSGVFIPLVLGFLWKRGTSYGAVASMVFGIIFAFYNMALYQGVSLPAFWKIQSASQSITGICLSLVIYITVSLITKPEYEKLDNLKSGYKG</sequence>
<feature type="transmembrane region" description="Helical" evidence="8">
    <location>
        <begin position="42"/>
        <end position="60"/>
    </location>
</feature>
<dbReference type="InterPro" id="IPR050277">
    <property type="entry name" value="Sodium:Solute_Symporter"/>
</dbReference>
<feature type="transmembrane region" description="Helical" evidence="8">
    <location>
        <begin position="376"/>
        <end position="397"/>
    </location>
</feature>
<comment type="caution">
    <text evidence="9">The sequence shown here is derived from an EMBL/GenBank/DDBJ whole genome shotgun (WGS) entry which is preliminary data.</text>
</comment>
<comment type="similarity">
    <text evidence="2 7">Belongs to the sodium:solute symporter (SSF) (TC 2.A.21) family.</text>
</comment>
<gene>
    <name evidence="9" type="ORF">H9804_04970</name>
</gene>
<evidence type="ECO:0000256" key="5">
    <source>
        <dbReference type="ARBA" id="ARBA00022989"/>
    </source>
</evidence>
<dbReference type="GO" id="GO:0005886">
    <property type="term" value="C:plasma membrane"/>
    <property type="evidence" value="ECO:0007669"/>
    <property type="project" value="TreeGrafter"/>
</dbReference>
<feature type="transmembrane region" description="Helical" evidence="8">
    <location>
        <begin position="228"/>
        <end position="245"/>
    </location>
</feature>
<evidence type="ECO:0000256" key="3">
    <source>
        <dbReference type="ARBA" id="ARBA00022448"/>
    </source>
</evidence>
<dbReference type="AlphaFoldDB" id="A0A9D2GSP3"/>
<protein>
    <submittedName>
        <fullName evidence="9">Sodium:solute symporter family protein</fullName>
    </submittedName>
</protein>
<evidence type="ECO:0000256" key="1">
    <source>
        <dbReference type="ARBA" id="ARBA00004141"/>
    </source>
</evidence>
<evidence type="ECO:0000313" key="9">
    <source>
        <dbReference type="EMBL" id="HIZ89277.1"/>
    </source>
</evidence>
<dbReference type="InterPro" id="IPR001734">
    <property type="entry name" value="Na/solute_symporter"/>
</dbReference>
<feature type="transmembrane region" description="Helical" evidence="8">
    <location>
        <begin position="72"/>
        <end position="95"/>
    </location>
</feature>
<evidence type="ECO:0000256" key="6">
    <source>
        <dbReference type="ARBA" id="ARBA00023136"/>
    </source>
</evidence>
<keyword evidence="4 8" id="KW-0812">Transmembrane</keyword>
<evidence type="ECO:0000256" key="2">
    <source>
        <dbReference type="ARBA" id="ARBA00006434"/>
    </source>
</evidence>
<keyword evidence="6 8" id="KW-0472">Membrane</keyword>
<dbReference type="Gene3D" id="1.20.1730.10">
    <property type="entry name" value="Sodium/glucose cotransporter"/>
    <property type="match status" value="1"/>
</dbReference>
<dbReference type="EMBL" id="DXAQ01000078">
    <property type="protein sequence ID" value="HIZ89277.1"/>
    <property type="molecule type" value="Genomic_DNA"/>
</dbReference>
<reference evidence="9" key="2">
    <citation type="submission" date="2021-04" db="EMBL/GenBank/DDBJ databases">
        <authorList>
            <person name="Gilroy R."/>
        </authorList>
    </citation>
    <scope>NUCLEOTIDE SEQUENCE</scope>
    <source>
        <strain evidence="9">ChiW4-1371</strain>
    </source>
</reference>
<feature type="transmembrane region" description="Helical" evidence="8">
    <location>
        <begin position="442"/>
        <end position="459"/>
    </location>
</feature>
<feature type="transmembrane region" description="Helical" evidence="8">
    <location>
        <begin position="404"/>
        <end position="422"/>
    </location>
</feature>
<keyword evidence="3" id="KW-0813">Transport</keyword>
<organism evidence="9 10">
    <name type="scientific">Candidatus Mucispirillum faecigallinarum</name>
    <dbReference type="NCBI Taxonomy" id="2838699"/>
    <lineage>
        <taxon>Bacteria</taxon>
        <taxon>Pseudomonadati</taxon>
        <taxon>Deferribacterota</taxon>
        <taxon>Deferribacteres</taxon>
        <taxon>Deferribacterales</taxon>
        <taxon>Mucispirillaceae</taxon>
        <taxon>Mucispirillum</taxon>
    </lineage>
</organism>
<dbReference type="Proteomes" id="UP000824176">
    <property type="component" value="Unassembled WGS sequence"/>
</dbReference>
<evidence type="ECO:0000256" key="8">
    <source>
        <dbReference type="SAM" id="Phobius"/>
    </source>
</evidence>
<dbReference type="PROSITE" id="PS50283">
    <property type="entry name" value="NA_SOLUT_SYMP_3"/>
    <property type="match status" value="1"/>
</dbReference>
<accession>A0A9D2GSP3</accession>
<name>A0A9D2GSP3_9BACT</name>
<dbReference type="PANTHER" id="PTHR48086:SF7">
    <property type="entry name" value="SODIUM-SOLUTE SYMPORTER-RELATED"/>
    <property type="match status" value="1"/>
</dbReference>
<dbReference type="GO" id="GO:0022857">
    <property type="term" value="F:transmembrane transporter activity"/>
    <property type="evidence" value="ECO:0007669"/>
    <property type="project" value="InterPro"/>
</dbReference>
<dbReference type="CDD" id="cd10322">
    <property type="entry name" value="SLC5sbd"/>
    <property type="match status" value="1"/>
</dbReference>
<evidence type="ECO:0000256" key="7">
    <source>
        <dbReference type="RuleBase" id="RU362091"/>
    </source>
</evidence>
<comment type="subcellular location">
    <subcellularLocation>
        <location evidence="1">Membrane</location>
        <topology evidence="1">Multi-pass membrane protein</topology>
    </subcellularLocation>
</comment>
<dbReference type="PANTHER" id="PTHR48086">
    <property type="entry name" value="SODIUM/PROLINE SYMPORTER-RELATED"/>
    <property type="match status" value="1"/>
</dbReference>
<feature type="transmembrane region" description="Helical" evidence="8">
    <location>
        <begin position="6"/>
        <end position="22"/>
    </location>
</feature>
<feature type="transmembrane region" description="Helical" evidence="8">
    <location>
        <begin position="174"/>
        <end position="197"/>
    </location>
</feature>
<evidence type="ECO:0000313" key="10">
    <source>
        <dbReference type="Proteomes" id="UP000824176"/>
    </source>
</evidence>
<feature type="transmembrane region" description="Helical" evidence="8">
    <location>
        <begin position="116"/>
        <end position="138"/>
    </location>
</feature>
<reference evidence="9" key="1">
    <citation type="journal article" date="2021" name="PeerJ">
        <title>Extensive microbial diversity within the chicken gut microbiome revealed by metagenomics and culture.</title>
        <authorList>
            <person name="Gilroy R."/>
            <person name="Ravi A."/>
            <person name="Getino M."/>
            <person name="Pursley I."/>
            <person name="Horton D.L."/>
            <person name="Alikhan N.F."/>
            <person name="Baker D."/>
            <person name="Gharbi K."/>
            <person name="Hall N."/>
            <person name="Watson M."/>
            <person name="Adriaenssens E.M."/>
            <person name="Foster-Nyarko E."/>
            <person name="Jarju S."/>
            <person name="Secka A."/>
            <person name="Antonio M."/>
            <person name="Oren A."/>
            <person name="Chaudhuri R.R."/>
            <person name="La Ragione R."/>
            <person name="Hildebrand F."/>
            <person name="Pallen M.J."/>
        </authorList>
    </citation>
    <scope>NUCLEOTIDE SEQUENCE</scope>
    <source>
        <strain evidence="9">ChiW4-1371</strain>
    </source>
</reference>